<comment type="caution">
    <text evidence="2">The sequence shown here is derived from an EMBL/GenBank/DDBJ whole genome shotgun (WGS) entry which is preliminary data.</text>
</comment>
<accession>A0ABN2AUA9</accession>
<proteinExistence type="predicted"/>
<dbReference type="PROSITE" id="PS51186">
    <property type="entry name" value="GNAT"/>
    <property type="match status" value="1"/>
</dbReference>
<dbReference type="Pfam" id="PF13302">
    <property type="entry name" value="Acetyltransf_3"/>
    <property type="match status" value="1"/>
</dbReference>
<gene>
    <name evidence="2" type="ORF">GCM10009741_28770</name>
</gene>
<evidence type="ECO:0000259" key="1">
    <source>
        <dbReference type="PROSITE" id="PS51186"/>
    </source>
</evidence>
<dbReference type="Gene3D" id="3.40.630.30">
    <property type="match status" value="1"/>
</dbReference>
<dbReference type="InterPro" id="IPR000182">
    <property type="entry name" value="GNAT_dom"/>
</dbReference>
<dbReference type="PANTHER" id="PTHR43792:SF1">
    <property type="entry name" value="N-ACETYLTRANSFERASE DOMAIN-CONTAINING PROTEIN"/>
    <property type="match status" value="1"/>
</dbReference>
<dbReference type="InterPro" id="IPR051531">
    <property type="entry name" value="N-acetyltransferase"/>
</dbReference>
<organism evidence="2 3">
    <name type="scientific">Kribbella lupini</name>
    <dbReference type="NCBI Taxonomy" id="291602"/>
    <lineage>
        <taxon>Bacteria</taxon>
        <taxon>Bacillati</taxon>
        <taxon>Actinomycetota</taxon>
        <taxon>Actinomycetes</taxon>
        <taxon>Propionibacteriales</taxon>
        <taxon>Kribbellaceae</taxon>
        <taxon>Kribbella</taxon>
    </lineage>
</organism>
<name>A0ABN2AUA9_9ACTN</name>
<dbReference type="InterPro" id="IPR016181">
    <property type="entry name" value="Acyl_CoA_acyltransferase"/>
</dbReference>
<sequence length="181" mass="20783">MEPRIETDRLVIGPWRDTDAPEALAIYGDEEVTRWLTPEMHRVPDEAAMRAVLRQWQADDVKPVSHWAVRERDAQRLVGGVALLRLAPWEDIEIGWQLARTAWGQGYAAEAGEAVARWSMHHANVDELFALVGASNERAAATARRIGMEWIGETEEYHHRRLELYRLRHDDLAYCATCEED</sequence>
<dbReference type="EMBL" id="BAAANC010000002">
    <property type="protein sequence ID" value="GAA1525460.1"/>
    <property type="molecule type" value="Genomic_DNA"/>
</dbReference>
<keyword evidence="3" id="KW-1185">Reference proteome</keyword>
<feature type="domain" description="N-acetyltransferase" evidence="1">
    <location>
        <begin position="10"/>
        <end position="169"/>
    </location>
</feature>
<dbReference type="SUPFAM" id="SSF55729">
    <property type="entry name" value="Acyl-CoA N-acyltransferases (Nat)"/>
    <property type="match status" value="1"/>
</dbReference>
<dbReference type="Proteomes" id="UP001500363">
    <property type="component" value="Unassembled WGS sequence"/>
</dbReference>
<reference evidence="2 3" key="1">
    <citation type="journal article" date="2019" name="Int. J. Syst. Evol. Microbiol.">
        <title>The Global Catalogue of Microorganisms (GCM) 10K type strain sequencing project: providing services to taxonomists for standard genome sequencing and annotation.</title>
        <authorList>
            <consortium name="The Broad Institute Genomics Platform"/>
            <consortium name="The Broad Institute Genome Sequencing Center for Infectious Disease"/>
            <person name="Wu L."/>
            <person name="Ma J."/>
        </authorList>
    </citation>
    <scope>NUCLEOTIDE SEQUENCE [LARGE SCALE GENOMIC DNA]</scope>
    <source>
        <strain evidence="2 3">JCM 14303</strain>
    </source>
</reference>
<protein>
    <submittedName>
        <fullName evidence="2">GNAT family N-acetyltransferase</fullName>
    </submittedName>
</protein>
<evidence type="ECO:0000313" key="2">
    <source>
        <dbReference type="EMBL" id="GAA1525460.1"/>
    </source>
</evidence>
<dbReference type="PANTHER" id="PTHR43792">
    <property type="entry name" value="GNAT FAMILY, PUTATIVE (AFU_ORTHOLOGUE AFUA_3G00765)-RELATED-RELATED"/>
    <property type="match status" value="1"/>
</dbReference>
<evidence type="ECO:0000313" key="3">
    <source>
        <dbReference type="Proteomes" id="UP001500363"/>
    </source>
</evidence>
<dbReference type="RefSeq" id="WP_344174208.1">
    <property type="nucleotide sequence ID" value="NZ_BAAANC010000002.1"/>
</dbReference>